<gene>
    <name evidence="1" type="ORF">EV643_103131</name>
</gene>
<evidence type="ECO:0000313" key="1">
    <source>
        <dbReference type="EMBL" id="TDO51394.1"/>
    </source>
</evidence>
<dbReference type="AlphaFoldDB" id="A0A4R6KJB3"/>
<dbReference type="EMBL" id="SNWQ01000003">
    <property type="protein sequence ID" value="TDO51394.1"/>
    <property type="molecule type" value="Genomic_DNA"/>
</dbReference>
<protein>
    <submittedName>
        <fullName evidence="1">Uncharacterized protein</fullName>
    </submittedName>
</protein>
<sequence length="354" mass="37706">MHETDLHLEPNEASDLCRVFEPDVLARHGWDRAFITVLDEAVAEDALAILVHAAGEPLDEAWEAMRVPADAGASAGKTEDAEACASRNGFVYVVGSQFGKKAGPLNAKRSWIARVSEASIESALAGGRADLEVVRFRFVLHRAINDALADVGVLALGPLGRQAYVEATIAKGARDAKRWAGRIQPTDHPINIEAAEFRPDGRLLLGLRYPVTADGHPILVELENVDELFADPNAVPRCGNVWVLGDVGSVEAPAGFRALDTTGGDSFDAVIGDLDASGKSATVLADHPEGALAASEHVRFELPQDSNGGVVGSKVVHHFGDIRRVEGVSVDHEGHAHYVIDEEGHVALRTLVSD</sequence>
<accession>A0A4R6KJB3</accession>
<evidence type="ECO:0000313" key="2">
    <source>
        <dbReference type="Proteomes" id="UP000295388"/>
    </source>
</evidence>
<name>A0A4R6KJB3_9ACTN</name>
<reference evidence="1 2" key="1">
    <citation type="submission" date="2019-03" db="EMBL/GenBank/DDBJ databases">
        <title>Genomic Encyclopedia of Type Strains, Phase III (KMG-III): the genomes of soil and plant-associated and newly described type strains.</title>
        <authorList>
            <person name="Whitman W."/>
        </authorList>
    </citation>
    <scope>NUCLEOTIDE SEQUENCE [LARGE SCALE GENOMIC DNA]</scope>
    <source>
        <strain evidence="1 2">VKM Ac-2527</strain>
    </source>
</reference>
<proteinExistence type="predicted"/>
<dbReference type="Proteomes" id="UP000295388">
    <property type="component" value="Unassembled WGS sequence"/>
</dbReference>
<organism evidence="1 2">
    <name type="scientific">Kribbella caucasensis</name>
    <dbReference type="NCBI Taxonomy" id="2512215"/>
    <lineage>
        <taxon>Bacteria</taxon>
        <taxon>Bacillati</taxon>
        <taxon>Actinomycetota</taxon>
        <taxon>Actinomycetes</taxon>
        <taxon>Propionibacteriales</taxon>
        <taxon>Kribbellaceae</taxon>
        <taxon>Kribbella</taxon>
    </lineage>
</organism>
<comment type="caution">
    <text evidence="1">The sequence shown here is derived from an EMBL/GenBank/DDBJ whole genome shotgun (WGS) entry which is preliminary data.</text>
</comment>
<keyword evidence="2" id="KW-1185">Reference proteome</keyword>